<evidence type="ECO:0000313" key="7">
    <source>
        <dbReference type="Proteomes" id="UP000694552"/>
    </source>
</evidence>
<dbReference type="GO" id="GO:0001514">
    <property type="term" value="P:selenocysteine incorporation"/>
    <property type="evidence" value="ECO:0007669"/>
    <property type="project" value="TreeGrafter"/>
</dbReference>
<evidence type="ECO:0000313" key="6">
    <source>
        <dbReference type="Ensembl" id="ENSOSUP00000008515.1"/>
    </source>
</evidence>
<comment type="cofactor">
    <cofactor evidence="1">
        <name>pyridoxal 5'-phosphate</name>
        <dbReference type="ChEBI" id="CHEBI:597326"/>
    </cofactor>
</comment>
<evidence type="ECO:0000256" key="2">
    <source>
        <dbReference type="ARBA" id="ARBA00022679"/>
    </source>
</evidence>
<keyword evidence="2" id="KW-0808">Transferase</keyword>
<dbReference type="Proteomes" id="UP000694552">
    <property type="component" value="Unplaced"/>
</dbReference>
<keyword evidence="7" id="KW-1185">Reference proteome</keyword>
<reference evidence="6" key="2">
    <citation type="submission" date="2025-09" db="UniProtKB">
        <authorList>
            <consortium name="Ensembl"/>
        </authorList>
    </citation>
    <scope>IDENTIFICATION</scope>
</reference>
<dbReference type="AlphaFoldDB" id="A0A8C8AQ94"/>
<keyword evidence="5" id="KW-0711">Selenium</keyword>
<dbReference type="PANTHER" id="PTHR12944">
    <property type="entry name" value="SOLUBLE LIVER ANTIGEN/LIVER PANCREAS ANTIGEN"/>
    <property type="match status" value="1"/>
</dbReference>
<protein>
    <submittedName>
        <fullName evidence="6">Uncharacterized protein</fullName>
    </submittedName>
</protein>
<keyword evidence="4" id="KW-0648">Protein biosynthesis</keyword>
<reference evidence="6" key="1">
    <citation type="submission" date="2025-08" db="UniProtKB">
        <authorList>
            <consortium name="Ensembl"/>
        </authorList>
    </citation>
    <scope>IDENTIFICATION</scope>
</reference>
<evidence type="ECO:0000256" key="4">
    <source>
        <dbReference type="ARBA" id="ARBA00022917"/>
    </source>
</evidence>
<proteinExistence type="predicted"/>
<dbReference type="PANTHER" id="PTHR12944:SF2">
    <property type="entry name" value="O-PHOSPHOSERYL-TRNA(SEC) SELENIUM TRANSFERASE"/>
    <property type="match status" value="1"/>
</dbReference>
<keyword evidence="3" id="KW-0663">Pyridoxal phosphate</keyword>
<dbReference type="SUPFAM" id="SSF53383">
    <property type="entry name" value="PLP-dependent transferases"/>
    <property type="match status" value="1"/>
</dbReference>
<dbReference type="InterPro" id="IPR015424">
    <property type="entry name" value="PyrdxlP-dep_Trfase"/>
</dbReference>
<dbReference type="GO" id="GO:0001717">
    <property type="term" value="P:conversion of seryl-tRNAsec to selenocys-tRNAsec"/>
    <property type="evidence" value="ECO:0007669"/>
    <property type="project" value="InterPro"/>
</dbReference>
<dbReference type="GO" id="GO:0098621">
    <property type="term" value="F:O-phosphoseryl-tRNA(Sec) selenium transferase activity"/>
    <property type="evidence" value="ECO:0007669"/>
    <property type="project" value="InterPro"/>
</dbReference>
<dbReference type="Pfam" id="PF05889">
    <property type="entry name" value="SepSecS"/>
    <property type="match status" value="1"/>
</dbReference>
<name>A0A8C8AQ94_9STRI</name>
<dbReference type="Ensembl" id="ENSOSUT00000008825.1">
    <property type="protein sequence ID" value="ENSOSUP00000008515.1"/>
    <property type="gene ID" value="ENSOSUG00000006268.1"/>
</dbReference>
<sequence length="95" mass="10724">MKTQAGVQCEGEGSINQTSHIKFCFFLISKFGSYIYIIIIKGKCPEDGWDESTIELFLHELAIMDSNNFLGNCGVGEREGRVASGLVARRHYRYK</sequence>
<dbReference type="InterPro" id="IPR008829">
    <property type="entry name" value="SepSecS/SepCysS"/>
</dbReference>
<dbReference type="InterPro" id="IPR019872">
    <property type="entry name" value="Sec-tRNA_Se_transferase"/>
</dbReference>
<evidence type="ECO:0000256" key="5">
    <source>
        <dbReference type="ARBA" id="ARBA00023266"/>
    </source>
</evidence>
<evidence type="ECO:0000256" key="3">
    <source>
        <dbReference type="ARBA" id="ARBA00022898"/>
    </source>
</evidence>
<organism evidence="6 7">
    <name type="scientific">Otus sunia</name>
    <name type="common">Oriental scops-owl</name>
    <dbReference type="NCBI Taxonomy" id="257818"/>
    <lineage>
        <taxon>Eukaryota</taxon>
        <taxon>Metazoa</taxon>
        <taxon>Chordata</taxon>
        <taxon>Craniata</taxon>
        <taxon>Vertebrata</taxon>
        <taxon>Euteleostomi</taxon>
        <taxon>Archelosauria</taxon>
        <taxon>Archosauria</taxon>
        <taxon>Dinosauria</taxon>
        <taxon>Saurischia</taxon>
        <taxon>Theropoda</taxon>
        <taxon>Coelurosauria</taxon>
        <taxon>Aves</taxon>
        <taxon>Neognathae</taxon>
        <taxon>Neoaves</taxon>
        <taxon>Telluraves</taxon>
        <taxon>Strigiformes</taxon>
        <taxon>Strigidae</taxon>
        <taxon>Otus</taxon>
    </lineage>
</organism>
<accession>A0A8C8AQ94</accession>
<dbReference type="Gene3D" id="1.10.10.2160">
    <property type="match status" value="1"/>
</dbReference>
<evidence type="ECO:0000256" key="1">
    <source>
        <dbReference type="ARBA" id="ARBA00001933"/>
    </source>
</evidence>
<dbReference type="GO" id="GO:0000049">
    <property type="term" value="F:tRNA binding"/>
    <property type="evidence" value="ECO:0007669"/>
    <property type="project" value="TreeGrafter"/>
</dbReference>